<dbReference type="InterPro" id="IPR011701">
    <property type="entry name" value="MFS"/>
</dbReference>
<reference evidence="6" key="2">
    <citation type="journal article" date="2023" name="IMA Fungus">
        <title>Comparative genomic study of the Penicillium genus elucidates a diverse pangenome and 15 lateral gene transfer events.</title>
        <authorList>
            <person name="Petersen C."/>
            <person name="Sorensen T."/>
            <person name="Nielsen M.R."/>
            <person name="Sondergaard T.E."/>
            <person name="Sorensen J.L."/>
            <person name="Fitzpatrick D.A."/>
            <person name="Frisvad J.C."/>
            <person name="Nielsen K.L."/>
        </authorList>
    </citation>
    <scope>NUCLEOTIDE SEQUENCE</scope>
    <source>
        <strain evidence="6">IBT 29864</strain>
    </source>
</reference>
<protein>
    <submittedName>
        <fullName evidence="6">Major Facilitator Superfamily protein</fullName>
    </submittedName>
</protein>
<evidence type="ECO:0000256" key="4">
    <source>
        <dbReference type="ARBA" id="ARBA00023136"/>
    </source>
</evidence>
<feature type="transmembrane region" description="Helical" evidence="5">
    <location>
        <begin position="195"/>
        <end position="214"/>
    </location>
</feature>
<feature type="transmembrane region" description="Helical" evidence="5">
    <location>
        <begin position="414"/>
        <end position="432"/>
    </location>
</feature>
<feature type="transmembrane region" description="Helical" evidence="5">
    <location>
        <begin position="166"/>
        <end position="189"/>
    </location>
</feature>
<feature type="transmembrane region" description="Helical" evidence="5">
    <location>
        <begin position="85"/>
        <end position="102"/>
    </location>
</feature>
<feature type="transmembrane region" description="Helical" evidence="5">
    <location>
        <begin position="270"/>
        <end position="295"/>
    </location>
</feature>
<proteinExistence type="predicted"/>
<feature type="transmembrane region" description="Helical" evidence="5">
    <location>
        <begin position="444"/>
        <end position="464"/>
    </location>
</feature>
<dbReference type="OrthoDB" id="2533084at2759"/>
<dbReference type="AlphaFoldDB" id="A0A9W9VHI8"/>
<dbReference type="Proteomes" id="UP001147782">
    <property type="component" value="Unassembled WGS sequence"/>
</dbReference>
<dbReference type="InterPro" id="IPR036259">
    <property type="entry name" value="MFS_trans_sf"/>
</dbReference>
<comment type="subcellular location">
    <subcellularLocation>
        <location evidence="1">Membrane</location>
        <topology evidence="1">Multi-pass membrane protein</topology>
    </subcellularLocation>
</comment>
<keyword evidence="2 5" id="KW-0812">Transmembrane</keyword>
<dbReference type="GO" id="GO:0005886">
    <property type="term" value="C:plasma membrane"/>
    <property type="evidence" value="ECO:0007669"/>
    <property type="project" value="TreeGrafter"/>
</dbReference>
<evidence type="ECO:0000313" key="7">
    <source>
        <dbReference type="Proteomes" id="UP001147782"/>
    </source>
</evidence>
<keyword evidence="3 5" id="KW-1133">Transmembrane helix</keyword>
<evidence type="ECO:0000256" key="1">
    <source>
        <dbReference type="ARBA" id="ARBA00004141"/>
    </source>
</evidence>
<organism evidence="6 7">
    <name type="scientific">Penicillium cataractarum</name>
    <dbReference type="NCBI Taxonomy" id="2100454"/>
    <lineage>
        <taxon>Eukaryota</taxon>
        <taxon>Fungi</taxon>
        <taxon>Dikarya</taxon>
        <taxon>Ascomycota</taxon>
        <taxon>Pezizomycotina</taxon>
        <taxon>Eurotiomycetes</taxon>
        <taxon>Eurotiomycetidae</taxon>
        <taxon>Eurotiales</taxon>
        <taxon>Aspergillaceae</taxon>
        <taxon>Penicillium</taxon>
    </lineage>
</organism>
<name>A0A9W9VHI8_9EURO</name>
<dbReference type="Pfam" id="PF07690">
    <property type="entry name" value="MFS_1"/>
    <property type="match status" value="1"/>
</dbReference>
<accession>A0A9W9VHI8</accession>
<gene>
    <name evidence="6" type="ORF">N7496_003452</name>
</gene>
<comment type="caution">
    <text evidence="6">The sequence shown here is derived from an EMBL/GenBank/DDBJ whole genome shotgun (WGS) entry which is preliminary data.</text>
</comment>
<dbReference type="EMBL" id="JAPZBS010000002">
    <property type="protein sequence ID" value="KAJ5381024.1"/>
    <property type="molecule type" value="Genomic_DNA"/>
</dbReference>
<dbReference type="RefSeq" id="XP_056558595.1">
    <property type="nucleotide sequence ID" value="XM_056696383.1"/>
</dbReference>
<feature type="transmembrane region" description="Helical" evidence="5">
    <location>
        <begin position="376"/>
        <end position="402"/>
    </location>
</feature>
<dbReference type="Gene3D" id="1.20.1250.20">
    <property type="entry name" value="MFS general substrate transporter like domains"/>
    <property type="match status" value="1"/>
</dbReference>
<dbReference type="GO" id="GO:0022857">
    <property type="term" value="F:transmembrane transporter activity"/>
    <property type="evidence" value="ECO:0007669"/>
    <property type="project" value="InterPro"/>
</dbReference>
<sequence>MGEEAIGENLVYEDQFTAERNMIASEDGKIVLVPQPSDDPDDPLNWSSVKKHSILLTVAAISFLPNYGAWGIAVDEVNHSQSGNVFMVGAGGIFVVILSAYFGRLPVLFWFTVLTCATAIWCTAATTFESFMAARILNGFFSSVGEAGGLMFIKDMFFFHEHARKINIWASLVIISPYLGPMFGAFITITLKWQWAFAIYSIMSGLCLLAIVLFSDETYYNRTIPASEQPPRGSRLMRLVGISQWHSRKQRSTFTQALARPFLIIIRLPVLIAFTSYVFSFAWVIGINTTLAIFLGSVYNFGQKQIGFFYFTPVIALILSDVSGHWAHNCIANIYTRLHSGQYRAEGRLGAVWISMPLQVTGLIVLGFALQHQWHYFLAALGWGMYVFGVMFNTVAISAYCLDSYPEASGETNAWLSFARTLGGFVISYFEIEWVNTMGAVKAFGTQAGLCGFAFMLVVGLQVWGKNLRELSGHPSFKTS</sequence>
<keyword evidence="7" id="KW-1185">Reference proteome</keyword>
<evidence type="ECO:0000256" key="3">
    <source>
        <dbReference type="ARBA" id="ARBA00022989"/>
    </source>
</evidence>
<dbReference type="PANTHER" id="PTHR23502">
    <property type="entry name" value="MAJOR FACILITATOR SUPERFAMILY"/>
    <property type="match status" value="1"/>
</dbReference>
<dbReference type="GeneID" id="81435560"/>
<feature type="transmembrane region" description="Helical" evidence="5">
    <location>
        <begin position="108"/>
        <end position="128"/>
    </location>
</feature>
<evidence type="ECO:0000256" key="2">
    <source>
        <dbReference type="ARBA" id="ARBA00022692"/>
    </source>
</evidence>
<reference evidence="6" key="1">
    <citation type="submission" date="2022-11" db="EMBL/GenBank/DDBJ databases">
        <authorList>
            <person name="Petersen C."/>
        </authorList>
    </citation>
    <scope>NUCLEOTIDE SEQUENCE</scope>
    <source>
        <strain evidence="6">IBT 29864</strain>
    </source>
</reference>
<evidence type="ECO:0000256" key="5">
    <source>
        <dbReference type="SAM" id="Phobius"/>
    </source>
</evidence>
<dbReference type="SUPFAM" id="SSF103473">
    <property type="entry name" value="MFS general substrate transporter"/>
    <property type="match status" value="1"/>
</dbReference>
<keyword evidence="4 5" id="KW-0472">Membrane</keyword>
<evidence type="ECO:0000313" key="6">
    <source>
        <dbReference type="EMBL" id="KAJ5381024.1"/>
    </source>
</evidence>
<dbReference type="PANTHER" id="PTHR23502:SF187">
    <property type="entry name" value="TRANSPORTER, PUTATIVE (AFU_ORTHOLOGUE AFUA_2G17840)-RELATED"/>
    <property type="match status" value="1"/>
</dbReference>
<feature type="transmembrane region" description="Helical" evidence="5">
    <location>
        <begin position="307"/>
        <end position="328"/>
    </location>
</feature>
<feature type="transmembrane region" description="Helical" evidence="5">
    <location>
        <begin position="349"/>
        <end position="370"/>
    </location>
</feature>
<feature type="transmembrane region" description="Helical" evidence="5">
    <location>
        <begin position="54"/>
        <end position="73"/>
    </location>
</feature>